<dbReference type="HOGENOM" id="CLU_052827_2_0_1"/>
<reference evidence="4" key="1">
    <citation type="journal article" date="2008" name="PLoS Genet.">
        <title>Genomic islands in the pathogenic filamentous fungus Aspergillus fumigatus.</title>
        <authorList>
            <person name="Fedorova N.D."/>
            <person name="Khaldi N."/>
            <person name="Joardar V.S."/>
            <person name="Maiti R."/>
            <person name="Amedeo P."/>
            <person name="Anderson M.J."/>
            <person name="Crabtree J."/>
            <person name="Silva J.C."/>
            <person name="Badger J.H."/>
            <person name="Albarraq A."/>
            <person name="Angiuoli S."/>
            <person name="Bussey H."/>
            <person name="Bowyer P."/>
            <person name="Cotty P.J."/>
            <person name="Dyer P.S."/>
            <person name="Egan A."/>
            <person name="Galens K."/>
            <person name="Fraser-Liggett C.M."/>
            <person name="Haas B.J."/>
            <person name="Inman J.M."/>
            <person name="Kent R."/>
            <person name="Lemieux S."/>
            <person name="Malavazi I."/>
            <person name="Orvis J."/>
            <person name="Roemer T."/>
            <person name="Ronning C.M."/>
            <person name="Sundaram J.P."/>
            <person name="Sutton G."/>
            <person name="Turner G."/>
            <person name="Venter J.C."/>
            <person name="White O.R."/>
            <person name="Whitty B.R."/>
            <person name="Youngman P."/>
            <person name="Wolfe K.H."/>
            <person name="Goldman G.H."/>
            <person name="Wortman J.R."/>
            <person name="Jiang B."/>
            <person name="Denning D.W."/>
            <person name="Nierman W.C."/>
        </authorList>
    </citation>
    <scope>NUCLEOTIDE SEQUENCE [LARGE SCALE GENOMIC DNA]</scope>
    <source>
        <strain evidence="4">ATCC 1020 / DSM 3700 / CBS 544.65 / FGSC A1164 / JCM 1740 / NRRL 181 / WB 181</strain>
    </source>
</reference>
<dbReference type="SUPFAM" id="SSF54637">
    <property type="entry name" value="Thioesterase/thiol ester dehydrase-isomerase"/>
    <property type="match status" value="1"/>
</dbReference>
<dbReference type="InterPro" id="IPR052061">
    <property type="entry name" value="PTE-AB_protein"/>
</dbReference>
<dbReference type="EMBL" id="DS027698">
    <property type="protein sequence ID" value="EAW16108.1"/>
    <property type="molecule type" value="Genomic_DNA"/>
</dbReference>
<feature type="compositionally biased region" description="Basic and acidic residues" evidence="1">
    <location>
        <begin position="92"/>
        <end position="103"/>
    </location>
</feature>
<dbReference type="VEuPathDB" id="FungiDB:NFIA_054540"/>
<dbReference type="AlphaFoldDB" id="A1DMT7"/>
<evidence type="ECO:0000256" key="1">
    <source>
        <dbReference type="SAM" id="MobiDB-lite"/>
    </source>
</evidence>
<keyword evidence="4" id="KW-1185">Reference proteome</keyword>
<evidence type="ECO:0000313" key="3">
    <source>
        <dbReference type="EMBL" id="EAW16108.1"/>
    </source>
</evidence>
<dbReference type="KEGG" id="nfi:NFIA_054540"/>
<organism evidence="3 4">
    <name type="scientific">Neosartorya fischeri (strain ATCC 1020 / DSM 3700 / CBS 544.65 / FGSC A1164 / JCM 1740 / NRRL 181 / WB 181)</name>
    <name type="common">Aspergillus fischerianus</name>
    <dbReference type="NCBI Taxonomy" id="331117"/>
    <lineage>
        <taxon>Eukaryota</taxon>
        <taxon>Fungi</taxon>
        <taxon>Dikarya</taxon>
        <taxon>Ascomycota</taxon>
        <taxon>Pezizomycotina</taxon>
        <taxon>Eurotiomycetes</taxon>
        <taxon>Eurotiomycetidae</taxon>
        <taxon>Eurotiales</taxon>
        <taxon>Aspergillaceae</taxon>
        <taxon>Aspergillus</taxon>
        <taxon>Aspergillus subgen. Fumigati</taxon>
    </lineage>
</organism>
<dbReference type="eggNOG" id="KOG4781">
    <property type="taxonomic scope" value="Eukaryota"/>
</dbReference>
<evidence type="ECO:0000313" key="4">
    <source>
        <dbReference type="Proteomes" id="UP000006702"/>
    </source>
</evidence>
<protein>
    <submittedName>
        <fullName evidence="3">Thioesterase family protein</fullName>
    </submittedName>
</protein>
<name>A1DMT7_NEOFI</name>
<feature type="domain" description="Thioesterase" evidence="2">
    <location>
        <begin position="165"/>
        <end position="233"/>
    </location>
</feature>
<accession>A1DMT7</accession>
<dbReference type="PANTHER" id="PTHR47260:SF2">
    <property type="entry name" value="THIOESTERASE DOMAIN-CONTAINING PROTEIN-RELATED"/>
    <property type="match status" value="1"/>
</dbReference>
<sequence length="288" mass="31212">MSWLARPSRCLSRVNPTTRLVAPVSTCRSSQRCIQGASAVAQDHHSSHTSSAVDDGSSSFLPNHTASAAQRPRPQTNPIDDLISQTPIVQALRRDPTYTESRPHLAMNPSLRPNHFVAGPNSGPGKITVPPYVWMAKNPRTAAGTTTSRMVSVFHIGVQLCGHPGFVHGGLLTVMFDEAFARCVSTSFRSGLGMTANLNVDFRKPALPDRLYVLRAETVKVEGRKAWVEGTLTSLPPVGDTSEPVMVAEGKALFVEPKFAEVCCDDKFPQDDCQTDSANKSMVPLYRG</sequence>
<feature type="region of interest" description="Disordered" evidence="1">
    <location>
        <begin position="44"/>
        <end position="111"/>
    </location>
</feature>
<feature type="compositionally biased region" description="Polar residues" evidence="1">
    <location>
        <begin position="48"/>
        <end position="88"/>
    </location>
</feature>
<dbReference type="CDD" id="cd03443">
    <property type="entry name" value="PaaI_thioesterase"/>
    <property type="match status" value="1"/>
</dbReference>
<dbReference type="Pfam" id="PF03061">
    <property type="entry name" value="4HBT"/>
    <property type="match status" value="1"/>
</dbReference>
<dbReference type="RefSeq" id="XP_001258005.1">
    <property type="nucleotide sequence ID" value="XM_001258004.1"/>
</dbReference>
<evidence type="ECO:0000259" key="2">
    <source>
        <dbReference type="Pfam" id="PF03061"/>
    </source>
</evidence>
<proteinExistence type="predicted"/>
<dbReference type="Proteomes" id="UP000006702">
    <property type="component" value="Unassembled WGS sequence"/>
</dbReference>
<dbReference type="InterPro" id="IPR029069">
    <property type="entry name" value="HotDog_dom_sf"/>
</dbReference>
<dbReference type="PANTHER" id="PTHR47260">
    <property type="entry name" value="UPF0644 PROTEIN PB2B4.06"/>
    <property type="match status" value="1"/>
</dbReference>
<dbReference type="Gene3D" id="3.10.129.10">
    <property type="entry name" value="Hotdog Thioesterase"/>
    <property type="match status" value="1"/>
</dbReference>
<dbReference type="InterPro" id="IPR006683">
    <property type="entry name" value="Thioestr_dom"/>
</dbReference>
<gene>
    <name evidence="3" type="ORF">NFIA_054540</name>
</gene>
<dbReference type="OrthoDB" id="506431at2759"/>
<dbReference type="GeneID" id="4584520"/>
<dbReference type="OMA" id="AFAPYMW"/>